<dbReference type="Proteomes" id="UP000619078">
    <property type="component" value="Unassembled WGS sequence"/>
</dbReference>
<dbReference type="RefSeq" id="WP_191166258.1">
    <property type="nucleotide sequence ID" value="NZ_JACWMX010000014.1"/>
</dbReference>
<evidence type="ECO:0000313" key="3">
    <source>
        <dbReference type="EMBL" id="MBD1395517.1"/>
    </source>
</evidence>
<feature type="region of interest" description="Disordered" evidence="1">
    <location>
        <begin position="281"/>
        <end position="301"/>
    </location>
</feature>
<dbReference type="PANTHER" id="PTHR30565">
    <property type="entry name" value="PROTEIN YCIF"/>
    <property type="match status" value="1"/>
</dbReference>
<dbReference type="EMBL" id="JACWMX010000014">
    <property type="protein sequence ID" value="MBD1395517.1"/>
    <property type="molecule type" value="Genomic_DNA"/>
</dbReference>
<dbReference type="InterPro" id="IPR019052">
    <property type="entry name" value="DUF2383"/>
</dbReference>
<feature type="domain" description="DUF2383" evidence="2">
    <location>
        <begin position="90"/>
        <end position="200"/>
    </location>
</feature>
<accession>A0A926S418</accession>
<dbReference type="InterPro" id="IPR011971">
    <property type="entry name" value="CHP02284"/>
</dbReference>
<dbReference type="InterPro" id="IPR047114">
    <property type="entry name" value="YciF"/>
</dbReference>
<dbReference type="AlphaFoldDB" id="A0A926S418"/>
<evidence type="ECO:0000259" key="2">
    <source>
        <dbReference type="Pfam" id="PF09537"/>
    </source>
</evidence>
<dbReference type="InterPro" id="IPR009078">
    <property type="entry name" value="Ferritin-like_SF"/>
</dbReference>
<dbReference type="Gene3D" id="1.20.1260.10">
    <property type="match status" value="2"/>
</dbReference>
<dbReference type="NCBIfam" id="TIGR02284">
    <property type="entry name" value="PA2169 family four-helix-bundle protein"/>
    <property type="match status" value="1"/>
</dbReference>
<feature type="compositionally biased region" description="Acidic residues" evidence="1">
    <location>
        <begin position="285"/>
        <end position="295"/>
    </location>
</feature>
<feature type="compositionally biased region" description="Polar residues" evidence="1">
    <location>
        <begin position="255"/>
        <end position="269"/>
    </location>
</feature>
<comment type="caution">
    <text evidence="3">The sequence shown here is derived from an EMBL/GenBank/DDBJ whole genome shotgun (WGS) entry which is preliminary data.</text>
</comment>
<evidence type="ECO:0000256" key="1">
    <source>
        <dbReference type="SAM" id="MobiDB-lite"/>
    </source>
</evidence>
<dbReference type="SUPFAM" id="SSF47240">
    <property type="entry name" value="Ferritin-like"/>
    <property type="match status" value="2"/>
</dbReference>
<proteinExistence type="predicted"/>
<dbReference type="Pfam" id="PF09537">
    <property type="entry name" value="DUF2383"/>
    <property type="match status" value="1"/>
</dbReference>
<protein>
    <submittedName>
        <fullName evidence="3">DUF892 family protein</fullName>
    </submittedName>
</protein>
<dbReference type="Pfam" id="PF05974">
    <property type="entry name" value="DUF892"/>
    <property type="match status" value="1"/>
</dbReference>
<feature type="region of interest" description="Disordered" evidence="1">
    <location>
        <begin position="235"/>
        <end position="269"/>
    </location>
</feature>
<organism evidence="3 4">
    <name type="scientific">Mucilaginibacter glaciei</name>
    <dbReference type="NCBI Taxonomy" id="2772109"/>
    <lineage>
        <taxon>Bacteria</taxon>
        <taxon>Pseudomonadati</taxon>
        <taxon>Bacteroidota</taxon>
        <taxon>Sphingobacteriia</taxon>
        <taxon>Sphingobacteriales</taxon>
        <taxon>Sphingobacteriaceae</taxon>
        <taxon>Mucilaginibacter</taxon>
    </lineage>
</organism>
<sequence length="469" mass="51657">MNTGQRITSPEGSGEVLTTFGDKVVLKLDNGETTTLPADQIQLECVTDLSNESPILAEVRAEHAAQIVNKLNHLNEPQQNQIPMEISEKAIDVINDLIKINNDRVAGFEKAGTDLEGDDNGLIALFNKLAGESQQYVVELTDIAQQYGGEPAEGTSTSGDLHRAWIDIKATFTGSDLLAILNECERGEDAAKAAYRDALDPENELNPELVQVLQIQQQGITEGHDLIKSLRDQVETSDDNYDNDEKVDSNEPAYQEQQDQFTAQPSYDSAANEFGSQTAYAPEPESIEQEEEWQEEQTASNGNSKLMEFFVNELKDLLWAERELVDTLPDMAEAATSPELKTAFTDHLAQTETHVSRLEQIFGILGLEPETTKCDAMSGIVDEGDEIISNTEEGTAQRDVGLIFAGQKAEHYEIASYGGMISLAKTLGYYEIAELLVMTIDEEKTADALLTQIAENHVNYEASTERAED</sequence>
<dbReference type="CDD" id="cd07909">
    <property type="entry name" value="YciF"/>
    <property type="match status" value="1"/>
</dbReference>
<dbReference type="PANTHER" id="PTHR30565:SF9">
    <property type="entry name" value="PROTEIN YCIF"/>
    <property type="match status" value="1"/>
</dbReference>
<dbReference type="InterPro" id="IPR012347">
    <property type="entry name" value="Ferritin-like"/>
</dbReference>
<evidence type="ECO:0000313" key="4">
    <source>
        <dbReference type="Proteomes" id="UP000619078"/>
    </source>
</evidence>
<gene>
    <name evidence="3" type="ORF">IDJ76_20615</name>
</gene>
<name>A0A926S418_9SPHI</name>
<dbReference type="InterPro" id="IPR010287">
    <property type="entry name" value="DUF892_YciF-like"/>
</dbReference>
<keyword evidence="4" id="KW-1185">Reference proteome</keyword>
<reference evidence="3" key="1">
    <citation type="submission" date="2020-09" db="EMBL/GenBank/DDBJ databases">
        <title>Novel species of Mucilaginibacter isolated from a glacier on the Tibetan Plateau.</title>
        <authorList>
            <person name="Liu Q."/>
            <person name="Xin Y.-H."/>
        </authorList>
    </citation>
    <scope>NUCLEOTIDE SEQUENCE</scope>
    <source>
        <strain evidence="3">ZB1P21</strain>
    </source>
</reference>